<comment type="caution">
    <text evidence="1">The sequence shown here is derived from an EMBL/GenBank/DDBJ whole genome shotgun (WGS) entry which is preliminary data.</text>
</comment>
<protein>
    <submittedName>
        <fullName evidence="1">TIGR03915 family putative DNA repair protein</fullName>
    </submittedName>
</protein>
<keyword evidence="2" id="KW-1185">Reference proteome</keyword>
<evidence type="ECO:0000313" key="2">
    <source>
        <dbReference type="Proteomes" id="UP001631969"/>
    </source>
</evidence>
<evidence type="ECO:0000313" key="1">
    <source>
        <dbReference type="EMBL" id="MFM9330511.1"/>
    </source>
</evidence>
<sequence>MSYRTDVAYSYDGSFNGFLCCVYESYSQQELPYEIVSQEEEQGFLLPARPIATDLNTAKRVYATIAAKISREARELVRLGWLIHHPHKELLLLHFLRLGFSCGPAVTDMLADDTVRTLDEAVLQLRREAHKFTGFVRFSVHQGALVSIIEPRNQVLPEIRSHFCDRFASETFMIYDKTHGQALIHEPGRDAIVAVDELDMPELDHKEVEFRRLWKRFYNTIAIRERVNPRLRMNHMPKRYWSQLPEMQPDPGTMAPPRKKPVSRASELPGQASLTGTDSPRDGRKHSV</sequence>
<reference evidence="1" key="1">
    <citation type="submission" date="2024-12" db="EMBL/GenBank/DDBJ databases">
        <authorList>
            <person name="Wu N."/>
        </authorList>
    </citation>
    <scope>NUCLEOTIDE SEQUENCE</scope>
    <source>
        <strain evidence="1">P15</strain>
    </source>
</reference>
<organism evidence="1 2">
    <name type="scientific">Paenibacillus mesotrionivorans</name>
    <dbReference type="NCBI Taxonomy" id="3160968"/>
    <lineage>
        <taxon>Bacteria</taxon>
        <taxon>Bacillati</taxon>
        <taxon>Bacillota</taxon>
        <taxon>Bacilli</taxon>
        <taxon>Bacillales</taxon>
        <taxon>Paenibacillaceae</taxon>
        <taxon>Paenibacillus</taxon>
    </lineage>
</organism>
<gene>
    <name evidence="1" type="ORF">ACI1P1_19615</name>
</gene>
<dbReference type="EMBL" id="JBJURJ010000013">
    <property type="protein sequence ID" value="MFM9330511.1"/>
    <property type="molecule type" value="Genomic_DNA"/>
</dbReference>
<proteinExistence type="predicted"/>
<name>A0ACC7P3I4_9BACL</name>
<dbReference type="Proteomes" id="UP001631969">
    <property type="component" value="Unassembled WGS sequence"/>
</dbReference>
<accession>A0ACC7P3I4</accession>